<organism evidence="1 2">
    <name type="scientific">Flintibacter hominis</name>
    <dbReference type="NCBI Taxonomy" id="2763048"/>
    <lineage>
        <taxon>Bacteria</taxon>
        <taxon>Bacillati</taxon>
        <taxon>Bacillota</taxon>
        <taxon>Clostridia</taxon>
        <taxon>Eubacteriales</taxon>
        <taxon>Flintibacter</taxon>
    </lineage>
</organism>
<dbReference type="Gene3D" id="3.40.50.300">
    <property type="entry name" value="P-loop containing nucleotide triphosphate hydrolases"/>
    <property type="match status" value="1"/>
</dbReference>
<reference evidence="1" key="1">
    <citation type="submission" date="2020-08" db="EMBL/GenBank/DDBJ databases">
        <title>Genome public.</title>
        <authorList>
            <person name="Liu C."/>
            <person name="Sun Q."/>
        </authorList>
    </citation>
    <scope>NUCLEOTIDE SEQUENCE</scope>
    <source>
        <strain evidence="1">NSJ-23</strain>
    </source>
</reference>
<dbReference type="Pfam" id="PF03237">
    <property type="entry name" value="Terminase_6N"/>
    <property type="match status" value="1"/>
</dbReference>
<dbReference type="Proteomes" id="UP000628736">
    <property type="component" value="Unassembled WGS sequence"/>
</dbReference>
<dbReference type="Gene3D" id="3.30.420.280">
    <property type="match status" value="1"/>
</dbReference>
<dbReference type="AlphaFoldDB" id="A0A8J6M6L2"/>
<accession>A0A8J6M6L2</accession>
<proteinExistence type="predicted"/>
<dbReference type="RefSeq" id="WP_186852874.1">
    <property type="nucleotide sequence ID" value="NZ_JACOPO010000005.1"/>
</dbReference>
<keyword evidence="2" id="KW-1185">Reference proteome</keyword>
<dbReference type="InterPro" id="IPR006437">
    <property type="entry name" value="Phage_terminase_lsu"/>
</dbReference>
<comment type="caution">
    <text evidence="1">The sequence shown here is derived from an EMBL/GenBank/DDBJ whole genome shotgun (WGS) entry which is preliminary data.</text>
</comment>
<name>A0A8J6M6L2_9FIRM</name>
<dbReference type="NCBIfam" id="TIGR01547">
    <property type="entry name" value="phage_term_2"/>
    <property type="match status" value="1"/>
</dbReference>
<dbReference type="EMBL" id="JACOPO010000005">
    <property type="protein sequence ID" value="MBC5722904.1"/>
    <property type="molecule type" value="Genomic_DNA"/>
</dbReference>
<protein>
    <submittedName>
        <fullName evidence="1">PBSX family phage terminase large subunit</fullName>
    </submittedName>
</protein>
<sequence>MRELVFSPKQRRVLTWWRPGSPDRDRQAILCDGAVRSGKTLCTGLSFFCWAMVSFHRKNFALCGKTIQSIGRNLLEELLPLLDDMGFRCEKRTSKNLLTVRLGGRVNTFYLFGGRDEGSAALIQGITLAGALLDEVALMPRSFVEQAVARCSVAGSRLWFSCNPESPAHWFYQEWVRKAEEKKVLRLPFSMEDNPGLTPEVRERYRTMFQGTFYRRFVLGEWVAAEGLVYDFLDESFWKEAPENGLERWHISVDYGTANPTSMGLWGQRDGVWYRVKEYYYNSREEHRQKTDEEYADDLTALAGGRSIQGVVVDPAAASFLETLRRRGWRVLPADNRVLSGIRLTARLLKAGKLVVCAGCTAAIREFSLYHWDPDCQGRDQVKKEHDHAMDEIRYFAATVAAREERRGGLYAGVVERSGF</sequence>
<evidence type="ECO:0000313" key="2">
    <source>
        <dbReference type="Proteomes" id="UP000628736"/>
    </source>
</evidence>
<evidence type="ECO:0000313" key="1">
    <source>
        <dbReference type="EMBL" id="MBC5722904.1"/>
    </source>
</evidence>
<dbReference type="InterPro" id="IPR027417">
    <property type="entry name" value="P-loop_NTPase"/>
</dbReference>
<gene>
    <name evidence="1" type="ORF">H8S11_08780</name>
</gene>